<dbReference type="AlphaFoldDB" id="A0A2V1DLS6"/>
<dbReference type="Proteomes" id="UP000244855">
    <property type="component" value="Unassembled WGS sequence"/>
</dbReference>
<reference evidence="1 2" key="1">
    <citation type="journal article" date="2018" name="Sci. Rep.">
        <title>Comparative genomics provides insights into the lifestyle and reveals functional heterogeneity of dark septate endophytic fungi.</title>
        <authorList>
            <person name="Knapp D.G."/>
            <person name="Nemeth J.B."/>
            <person name="Barry K."/>
            <person name="Hainaut M."/>
            <person name="Henrissat B."/>
            <person name="Johnson J."/>
            <person name="Kuo A."/>
            <person name="Lim J.H.P."/>
            <person name="Lipzen A."/>
            <person name="Nolan M."/>
            <person name="Ohm R.A."/>
            <person name="Tamas L."/>
            <person name="Grigoriev I.V."/>
            <person name="Spatafora J.W."/>
            <person name="Nagy L.G."/>
            <person name="Kovacs G.M."/>
        </authorList>
    </citation>
    <scope>NUCLEOTIDE SEQUENCE [LARGE SCALE GENOMIC DNA]</scope>
    <source>
        <strain evidence="1 2">DSE2036</strain>
    </source>
</reference>
<proteinExistence type="predicted"/>
<protein>
    <submittedName>
        <fullName evidence="1">Uncharacterized protein</fullName>
    </submittedName>
</protein>
<accession>A0A2V1DLS6</accession>
<gene>
    <name evidence="1" type="ORF">DM02DRAFT_52672</name>
</gene>
<keyword evidence="2" id="KW-1185">Reference proteome</keyword>
<evidence type="ECO:0000313" key="2">
    <source>
        <dbReference type="Proteomes" id="UP000244855"/>
    </source>
</evidence>
<name>A0A2V1DLS6_9PLEO</name>
<sequence length="151" mass="16743">MFLDVCSSRFIGRNRPCCHYRRPTAAHVRVIGLGCLLNVIKAWESHEKSTTKCNARNGSTQGLLGSIARMRERVHFSEEDKAGLETADGARTHGLVCVRDVCVETHLDTESLCVFTLLYALHSVLPAPWSSTQGQPCDVLVLDFRVTCARV</sequence>
<organism evidence="1 2">
    <name type="scientific">Periconia macrospinosa</name>
    <dbReference type="NCBI Taxonomy" id="97972"/>
    <lineage>
        <taxon>Eukaryota</taxon>
        <taxon>Fungi</taxon>
        <taxon>Dikarya</taxon>
        <taxon>Ascomycota</taxon>
        <taxon>Pezizomycotina</taxon>
        <taxon>Dothideomycetes</taxon>
        <taxon>Pleosporomycetidae</taxon>
        <taxon>Pleosporales</taxon>
        <taxon>Massarineae</taxon>
        <taxon>Periconiaceae</taxon>
        <taxon>Periconia</taxon>
    </lineage>
</organism>
<evidence type="ECO:0000313" key="1">
    <source>
        <dbReference type="EMBL" id="PVH98209.1"/>
    </source>
</evidence>
<dbReference type="EMBL" id="KZ805418">
    <property type="protein sequence ID" value="PVH98209.1"/>
    <property type="molecule type" value="Genomic_DNA"/>
</dbReference>